<dbReference type="Pfam" id="PF03407">
    <property type="entry name" value="Nucleotid_trans"/>
    <property type="match status" value="1"/>
</dbReference>
<dbReference type="PANTHER" id="PTHR31967:SF12">
    <property type="entry name" value="NUCLEOTIDE-DIPHOSPHO-SUGAR TRANSFERASE DOMAIN-CONTAINING PROTEIN"/>
    <property type="match status" value="1"/>
</dbReference>
<dbReference type="EMBL" id="UZAG01001088">
    <property type="protein sequence ID" value="VDO10376.1"/>
    <property type="molecule type" value="Genomic_DNA"/>
</dbReference>
<dbReference type="AlphaFoldDB" id="A0A0R3Q769"/>
<dbReference type="InterPro" id="IPR005069">
    <property type="entry name" value="Nucl-diP-sugar_transferase"/>
</dbReference>
<dbReference type="Proteomes" id="UP000280834">
    <property type="component" value="Unassembled WGS sequence"/>
</dbReference>
<evidence type="ECO:0000313" key="3">
    <source>
        <dbReference type="Proteomes" id="UP000280834"/>
    </source>
</evidence>
<dbReference type="WBParaSite" id="BTMF_0000217301-mRNA-1">
    <property type="protein sequence ID" value="BTMF_0000217301-mRNA-1"/>
    <property type="gene ID" value="BTMF_0000217301"/>
</dbReference>
<proteinExistence type="predicted"/>
<feature type="domain" description="Nucleotide-diphospho-sugar transferase" evidence="1">
    <location>
        <begin position="125"/>
        <end position="326"/>
    </location>
</feature>
<keyword evidence="3" id="KW-1185">Reference proteome</keyword>
<accession>A0A0R3Q769</accession>
<reference evidence="2 3" key="2">
    <citation type="submission" date="2018-11" db="EMBL/GenBank/DDBJ databases">
        <authorList>
            <consortium name="Pathogen Informatics"/>
        </authorList>
    </citation>
    <scope>NUCLEOTIDE SEQUENCE [LARGE SCALE GENOMIC DNA]</scope>
</reference>
<name>A0A0R3Q769_9BILA</name>
<evidence type="ECO:0000259" key="1">
    <source>
        <dbReference type="Pfam" id="PF03407"/>
    </source>
</evidence>
<evidence type="ECO:0000313" key="4">
    <source>
        <dbReference type="WBParaSite" id="BTMF_0000217301-mRNA-1"/>
    </source>
</evidence>
<gene>
    <name evidence="2" type="ORF">BTMF_LOCUS1500</name>
</gene>
<protein>
    <submittedName>
        <fullName evidence="4">Nucleotid_trans domain-containing protein</fullName>
    </submittedName>
</protein>
<evidence type="ECO:0000313" key="2">
    <source>
        <dbReference type="EMBL" id="VDO10376.1"/>
    </source>
</evidence>
<dbReference type="PANTHER" id="PTHR31967">
    <property type="entry name" value="GROUNDHOG (HEDGEHOG-LIKE FAMILY)-RELATED"/>
    <property type="match status" value="1"/>
</dbReference>
<organism evidence="4">
    <name type="scientific">Brugia timori</name>
    <dbReference type="NCBI Taxonomy" id="42155"/>
    <lineage>
        <taxon>Eukaryota</taxon>
        <taxon>Metazoa</taxon>
        <taxon>Ecdysozoa</taxon>
        <taxon>Nematoda</taxon>
        <taxon>Chromadorea</taxon>
        <taxon>Rhabditida</taxon>
        <taxon>Spirurina</taxon>
        <taxon>Spiruromorpha</taxon>
        <taxon>Filarioidea</taxon>
        <taxon>Onchocercidae</taxon>
        <taxon>Brugia</taxon>
    </lineage>
</organism>
<sequence>MTVVDNRRIVDQTQAPTKKISDGPLVIKDSPENMNKENELNTITILSVNSLGSKTHQENLIPHMVKPTIQKAPIITNEFLENFKREARKVHSRSSDFLLFTLINGAYMNLTLNWLCNVAPFPTSIHRKTLIVSLDAKACKVIQRIWKQVKCMYIKMHGDYNSPLSWGRQKYINLLSLRSQLLLILAELELPYILFETDAVWLRDPMEFFQNQTLIDDADIIVPTKGYPDHDLTYAFDPMIVYPSNASLVLMRELNLQLSKDPKVYDQDVLDQLCRQQHFGLVCRQFEWTEVADGKWFKLSESERAHLRPYIVNNNYYVGVDNKISRQALNDLWFLSVKNNCNFSKQVNKYQFRHQIRYSVETEPFELLERLALKLQHISTTKFLSQQVVSALIILIYFESFLK</sequence>
<reference evidence="4" key="1">
    <citation type="submission" date="2017-02" db="UniProtKB">
        <authorList>
            <consortium name="WormBaseParasite"/>
        </authorList>
    </citation>
    <scope>IDENTIFICATION</scope>
</reference>